<name>A0A6J7GFB8_9ZZZZ</name>
<dbReference type="GO" id="GO:0008661">
    <property type="term" value="F:1-deoxy-D-xylulose-5-phosphate synthase activity"/>
    <property type="evidence" value="ECO:0007669"/>
    <property type="project" value="UniProtKB-EC"/>
</dbReference>
<dbReference type="UniPathway" id="UPA00064">
    <property type="reaction ID" value="UER00091"/>
</dbReference>
<dbReference type="EMBL" id="CAFBMO010000029">
    <property type="protein sequence ID" value="CAB4907071.1"/>
    <property type="molecule type" value="Genomic_DNA"/>
</dbReference>
<keyword evidence="8" id="KW-0479">Metal-binding</keyword>
<evidence type="ECO:0000256" key="12">
    <source>
        <dbReference type="ARBA" id="ARBA00023229"/>
    </source>
</evidence>
<dbReference type="SMART" id="SM00861">
    <property type="entry name" value="Transket_pyr"/>
    <property type="match status" value="1"/>
</dbReference>
<dbReference type="InterPro" id="IPR005477">
    <property type="entry name" value="Dxylulose-5-P_synthase"/>
</dbReference>
<dbReference type="CDD" id="cd07033">
    <property type="entry name" value="TPP_PYR_DXS_TK_like"/>
    <property type="match status" value="1"/>
</dbReference>
<dbReference type="Gene3D" id="3.40.50.970">
    <property type="match status" value="2"/>
</dbReference>
<evidence type="ECO:0000256" key="7">
    <source>
        <dbReference type="ARBA" id="ARBA00022679"/>
    </source>
</evidence>
<dbReference type="GO" id="GO:0009228">
    <property type="term" value="P:thiamine biosynthetic process"/>
    <property type="evidence" value="ECO:0007669"/>
    <property type="project" value="UniProtKB-KW"/>
</dbReference>
<dbReference type="NCBIfam" id="NF003933">
    <property type="entry name" value="PRK05444.2-2"/>
    <property type="match status" value="1"/>
</dbReference>
<dbReference type="FunFam" id="3.40.50.970:FF:000005">
    <property type="entry name" value="1-deoxy-D-xylulose-5-phosphate synthase"/>
    <property type="match status" value="1"/>
</dbReference>
<evidence type="ECO:0000313" key="14">
    <source>
        <dbReference type="EMBL" id="CAB4907071.1"/>
    </source>
</evidence>
<dbReference type="Pfam" id="PF13292">
    <property type="entry name" value="DXP_synthase_N"/>
    <property type="match status" value="1"/>
</dbReference>
<keyword evidence="12" id="KW-0414">Isoprene biosynthesis</keyword>
<dbReference type="AlphaFoldDB" id="A0A6J7GFB8"/>
<dbReference type="CDD" id="cd02007">
    <property type="entry name" value="TPP_DXS"/>
    <property type="match status" value="1"/>
</dbReference>
<accession>A0A6J7GFB8</accession>
<evidence type="ECO:0000259" key="13">
    <source>
        <dbReference type="SMART" id="SM00861"/>
    </source>
</evidence>
<dbReference type="PROSITE" id="PS00802">
    <property type="entry name" value="TRANSKETOLASE_2"/>
    <property type="match status" value="1"/>
</dbReference>
<dbReference type="SUPFAM" id="SSF52922">
    <property type="entry name" value="TK C-terminal domain-like"/>
    <property type="match status" value="1"/>
</dbReference>
<comment type="pathway">
    <text evidence="3">Metabolic intermediate biosynthesis; 1-deoxy-D-xylulose 5-phosphate biosynthesis; 1-deoxy-D-xylulose 5-phosphate from D-glyceraldehyde 3-phosphate and pyruvate: step 1/1.</text>
</comment>
<dbReference type="NCBIfam" id="TIGR00204">
    <property type="entry name" value="dxs"/>
    <property type="match status" value="1"/>
</dbReference>
<evidence type="ECO:0000256" key="1">
    <source>
        <dbReference type="ARBA" id="ARBA00001946"/>
    </source>
</evidence>
<organism evidence="14">
    <name type="scientific">freshwater metagenome</name>
    <dbReference type="NCBI Taxonomy" id="449393"/>
    <lineage>
        <taxon>unclassified sequences</taxon>
        <taxon>metagenomes</taxon>
        <taxon>ecological metagenomes</taxon>
    </lineage>
</organism>
<dbReference type="PANTHER" id="PTHR43322">
    <property type="entry name" value="1-D-DEOXYXYLULOSE 5-PHOSPHATE SYNTHASE-RELATED"/>
    <property type="match status" value="1"/>
</dbReference>
<dbReference type="FunFam" id="3.40.50.920:FF:000002">
    <property type="entry name" value="1-deoxy-D-xylulose-5-phosphate synthase"/>
    <property type="match status" value="1"/>
</dbReference>
<keyword evidence="10" id="KW-0784">Thiamine biosynthesis</keyword>
<dbReference type="GO" id="GO:0046872">
    <property type="term" value="F:metal ion binding"/>
    <property type="evidence" value="ECO:0007669"/>
    <property type="project" value="UniProtKB-KW"/>
</dbReference>
<protein>
    <recommendedName>
        <fullName evidence="6">1-deoxy-D-xylulose-5-phosphate synthase</fullName>
        <ecNumber evidence="6">2.2.1.7</ecNumber>
    </recommendedName>
</protein>
<proteinExistence type="inferred from homology"/>
<evidence type="ECO:0000256" key="8">
    <source>
        <dbReference type="ARBA" id="ARBA00022723"/>
    </source>
</evidence>
<comment type="cofactor">
    <cofactor evidence="2">
        <name>thiamine diphosphate</name>
        <dbReference type="ChEBI" id="CHEBI:58937"/>
    </cofactor>
</comment>
<keyword evidence="9" id="KW-0460">Magnesium</keyword>
<evidence type="ECO:0000256" key="6">
    <source>
        <dbReference type="ARBA" id="ARBA00013150"/>
    </source>
</evidence>
<comment type="similarity">
    <text evidence="4">Belongs to the transketolase family. DXPS subfamily.</text>
</comment>
<dbReference type="GO" id="GO:0016114">
    <property type="term" value="P:terpenoid biosynthetic process"/>
    <property type="evidence" value="ECO:0007669"/>
    <property type="project" value="InterPro"/>
</dbReference>
<sequence>MSLLARIRDPRDVRALTPAQLPVLAAEIRAFLVAKVSATGGHLGPNLGVVELTIALHRIFQSPNDAIIWDTGHQSYVHKIVTGRASGFDQLRQAGGLSGYPSRAESVHDIVENSHASTSLSYADGLAKAWELRGLLGKQHVVAVIGDGGLTGGMAWEALNNIAGSQRQVVIVVNDNERSYSPTIGGLAHHLSTLRTNRSYERFMDWGKRVLQRTPVVGNPIYGTLHGMKKGVKDIMAPQGMFEDLGLKYIGPVDGHDETELEHALTRAKEFNGPVIVHVITEKGRGYAPAEADDADRFHGVGIIDPDTGIPIAVSGPTWTSAFADTLVEAGRSRTDLVAITAAMLGPTGLNAFAQAFPERTFDVGIAEQHATTSAAGLAFGGLHPVVALYATFLNRAFDQVLMDCALHNAGVTFVLDRAGITGDDGATHNGIWDLSILQVVPGLRIAAPRDEVTLRAEFKEAIEVQDAPTVVRFPKGALPPVCQALRQVGGVDVLAEAGDGHVLIVSVGAFAQLSCEVAERLNDQGIGSVVVDPRWVKPVPLAVVDMARSAKLVVVIEDGMRTGGVGAAVSQALRDANVEVLVRNIGLPDEFLEHGKRADLLKQFGLTSQDISRTIVETVAVQGNQEAITRQTSIQQ</sequence>
<dbReference type="PANTHER" id="PTHR43322:SF5">
    <property type="entry name" value="1-DEOXY-D-XYLULOSE-5-PHOSPHATE SYNTHASE, CHLOROPLASTIC"/>
    <property type="match status" value="1"/>
</dbReference>
<keyword evidence="11" id="KW-0786">Thiamine pyrophosphate</keyword>
<gene>
    <name evidence="14" type="ORF">UFOPK3576_00835</name>
</gene>
<comment type="subunit">
    <text evidence="5">Homodimer.</text>
</comment>
<dbReference type="EC" id="2.2.1.7" evidence="6"/>
<evidence type="ECO:0000256" key="4">
    <source>
        <dbReference type="ARBA" id="ARBA00011081"/>
    </source>
</evidence>
<evidence type="ECO:0000256" key="9">
    <source>
        <dbReference type="ARBA" id="ARBA00022842"/>
    </source>
</evidence>
<dbReference type="InterPro" id="IPR020826">
    <property type="entry name" value="Transketolase_BS"/>
</dbReference>
<evidence type="ECO:0000256" key="10">
    <source>
        <dbReference type="ARBA" id="ARBA00022977"/>
    </source>
</evidence>
<dbReference type="GO" id="GO:0019288">
    <property type="term" value="P:isopentenyl diphosphate biosynthetic process, methylerythritol 4-phosphate pathway"/>
    <property type="evidence" value="ECO:0007669"/>
    <property type="project" value="TreeGrafter"/>
</dbReference>
<reference evidence="14" key="1">
    <citation type="submission" date="2020-05" db="EMBL/GenBank/DDBJ databases">
        <authorList>
            <person name="Chiriac C."/>
            <person name="Salcher M."/>
            <person name="Ghai R."/>
            <person name="Kavagutti S V."/>
        </authorList>
    </citation>
    <scope>NUCLEOTIDE SEQUENCE</scope>
</reference>
<keyword evidence="7" id="KW-0808">Transferase</keyword>
<dbReference type="InterPro" id="IPR009014">
    <property type="entry name" value="Transketo_C/PFOR_II"/>
</dbReference>
<dbReference type="Pfam" id="PF02779">
    <property type="entry name" value="Transket_pyr"/>
    <property type="match status" value="1"/>
</dbReference>
<evidence type="ECO:0000256" key="2">
    <source>
        <dbReference type="ARBA" id="ARBA00001964"/>
    </source>
</evidence>
<dbReference type="Pfam" id="PF02780">
    <property type="entry name" value="Transketolase_C"/>
    <property type="match status" value="1"/>
</dbReference>
<dbReference type="Gene3D" id="3.40.50.920">
    <property type="match status" value="1"/>
</dbReference>
<evidence type="ECO:0000256" key="3">
    <source>
        <dbReference type="ARBA" id="ARBA00004980"/>
    </source>
</evidence>
<evidence type="ECO:0000256" key="11">
    <source>
        <dbReference type="ARBA" id="ARBA00023052"/>
    </source>
</evidence>
<dbReference type="HAMAP" id="MF_00315">
    <property type="entry name" value="DXP_synth"/>
    <property type="match status" value="1"/>
</dbReference>
<dbReference type="InterPro" id="IPR033248">
    <property type="entry name" value="Transketolase_C"/>
</dbReference>
<dbReference type="SUPFAM" id="SSF52518">
    <property type="entry name" value="Thiamin diphosphate-binding fold (THDP-binding)"/>
    <property type="match status" value="1"/>
</dbReference>
<feature type="domain" description="Transketolase-like pyrimidine-binding" evidence="13">
    <location>
        <begin position="317"/>
        <end position="482"/>
    </location>
</feature>
<dbReference type="InterPro" id="IPR005475">
    <property type="entry name" value="Transketolase-like_Pyr-bd"/>
</dbReference>
<comment type="cofactor">
    <cofactor evidence="1">
        <name>Mg(2+)</name>
        <dbReference type="ChEBI" id="CHEBI:18420"/>
    </cofactor>
</comment>
<dbReference type="InterPro" id="IPR029061">
    <property type="entry name" value="THDP-binding"/>
</dbReference>
<dbReference type="GO" id="GO:0005829">
    <property type="term" value="C:cytosol"/>
    <property type="evidence" value="ECO:0007669"/>
    <property type="project" value="TreeGrafter"/>
</dbReference>
<evidence type="ECO:0000256" key="5">
    <source>
        <dbReference type="ARBA" id="ARBA00011738"/>
    </source>
</evidence>